<name>A0A0L0P224_CANAR</name>
<dbReference type="Pfam" id="PF08698">
    <property type="entry name" value="Fcf2"/>
    <property type="match status" value="1"/>
</dbReference>
<dbReference type="AlphaFoldDB" id="A0A0L0P224"/>
<feature type="compositionally biased region" description="Basic residues" evidence="3">
    <location>
        <begin position="207"/>
        <end position="222"/>
    </location>
</feature>
<evidence type="ECO:0000259" key="4">
    <source>
        <dbReference type="Pfam" id="PF08698"/>
    </source>
</evidence>
<dbReference type="VEuPathDB" id="FungiDB:CJJ07_001549"/>
<dbReference type="InterPro" id="IPR039883">
    <property type="entry name" value="Fcf2/DNTTIP2"/>
</dbReference>
<evidence type="ECO:0000256" key="2">
    <source>
        <dbReference type="ARBA" id="ARBA00023242"/>
    </source>
</evidence>
<dbReference type="VEuPathDB" id="FungiDB:CJI96_0001359"/>
<dbReference type="EMBL" id="LGST01000020">
    <property type="protein sequence ID" value="KNE00036.1"/>
    <property type="molecule type" value="Genomic_DNA"/>
</dbReference>
<dbReference type="VEuPathDB" id="FungiDB:QG37_02981"/>
<comment type="caution">
    <text evidence="5">The sequence shown here is derived from an EMBL/GenBank/DDBJ whole genome shotgun (WGS) entry which is preliminary data.</text>
</comment>
<evidence type="ECO:0000256" key="1">
    <source>
        <dbReference type="ARBA" id="ARBA00004604"/>
    </source>
</evidence>
<organism evidence="5 6">
    <name type="scientific">Candidozyma auris</name>
    <name type="common">Yeast</name>
    <name type="synonym">Candida auris</name>
    <dbReference type="NCBI Taxonomy" id="498019"/>
    <lineage>
        <taxon>Eukaryota</taxon>
        <taxon>Fungi</taxon>
        <taxon>Dikarya</taxon>
        <taxon>Ascomycota</taxon>
        <taxon>Saccharomycotina</taxon>
        <taxon>Pichiomycetes</taxon>
        <taxon>Metschnikowiaceae</taxon>
        <taxon>Candidozyma</taxon>
    </lineage>
</organism>
<keyword evidence="2" id="KW-0539">Nucleus</keyword>
<gene>
    <name evidence="5" type="ORF">QG37_02981</name>
</gene>
<sequence length="222" mass="26282">MSIPLNQIAEVTETDSGRDEQEKLSESLSLDQLLEELALETKPKEKNADEFSQIQTELEKLPQIESNLEKQFEENSKKQLLPDKAIKINDPITHRTKKAKEEKDADAGKEWFNMKKKEMTPEIKRDMLIIKNRAVLDRKRHYKKDKWEIPKYFQTGTIIEGNTEYYSARLARRNRGKLLAEEILHDDEGSKYFKRKYHEIQTQRTSGGKKHYRKVKQKRQGY</sequence>
<feature type="domain" description="Fcf2 pre-rRNA processing C-terminal" evidence="4">
    <location>
        <begin position="104"/>
        <end position="196"/>
    </location>
</feature>
<dbReference type="GO" id="GO:0006396">
    <property type="term" value="P:RNA processing"/>
    <property type="evidence" value="ECO:0007669"/>
    <property type="project" value="TreeGrafter"/>
</dbReference>
<evidence type="ECO:0000313" key="6">
    <source>
        <dbReference type="Proteomes" id="UP000037122"/>
    </source>
</evidence>
<dbReference type="PANTHER" id="PTHR21686:SF12">
    <property type="entry name" value="DEOXYNUCLEOTIDYLTRANSFERASE TERMINAL-INTERACTING PROTEIN 2"/>
    <property type="match status" value="1"/>
</dbReference>
<dbReference type="PANTHER" id="PTHR21686">
    <property type="entry name" value="DEOXYNUCLEOTIDYLTRANSFERASE TERMINAL-INTERACTING PROTEIN 2"/>
    <property type="match status" value="1"/>
</dbReference>
<feature type="compositionally biased region" description="Basic and acidic residues" evidence="3">
    <location>
        <begin position="15"/>
        <end position="25"/>
    </location>
</feature>
<accession>A0A0L0P224</accession>
<dbReference type="InterPro" id="IPR014810">
    <property type="entry name" value="Fcf2_C"/>
</dbReference>
<dbReference type="GO" id="GO:0005730">
    <property type="term" value="C:nucleolus"/>
    <property type="evidence" value="ECO:0007669"/>
    <property type="project" value="UniProtKB-SubCell"/>
</dbReference>
<evidence type="ECO:0000256" key="3">
    <source>
        <dbReference type="SAM" id="MobiDB-lite"/>
    </source>
</evidence>
<evidence type="ECO:0000313" key="5">
    <source>
        <dbReference type="EMBL" id="KNE00036.1"/>
    </source>
</evidence>
<feature type="region of interest" description="Disordered" evidence="3">
    <location>
        <begin position="1"/>
        <end position="26"/>
    </location>
</feature>
<dbReference type="Proteomes" id="UP000037122">
    <property type="component" value="Unassembled WGS sequence"/>
</dbReference>
<reference evidence="6" key="1">
    <citation type="journal article" date="2015" name="BMC Genomics">
        <title>Draft genome of a commonly misdiagnosed multidrug resistant pathogen Candida auris.</title>
        <authorList>
            <person name="Chatterjee S."/>
            <person name="Alampalli S.V."/>
            <person name="Nageshan R.K."/>
            <person name="Chettiar S.T."/>
            <person name="Joshi S."/>
            <person name="Tatu U.S."/>
        </authorList>
    </citation>
    <scope>NUCLEOTIDE SEQUENCE [LARGE SCALE GENOMIC DNA]</scope>
    <source>
        <strain evidence="6">6684</strain>
    </source>
</reference>
<dbReference type="VEuPathDB" id="FungiDB:CJJ09_002933"/>
<dbReference type="VEuPathDB" id="FungiDB:CJI97_000992"/>
<dbReference type="GO" id="GO:0003723">
    <property type="term" value="F:RNA binding"/>
    <property type="evidence" value="ECO:0007669"/>
    <property type="project" value="TreeGrafter"/>
</dbReference>
<dbReference type="VEuPathDB" id="FungiDB:B9J08_000973"/>
<proteinExistence type="predicted"/>
<comment type="subcellular location">
    <subcellularLocation>
        <location evidence="1">Nucleus</location>
        <location evidence="1">Nucleolus</location>
    </subcellularLocation>
</comment>
<feature type="region of interest" description="Disordered" evidence="3">
    <location>
        <begin position="199"/>
        <end position="222"/>
    </location>
</feature>
<protein>
    <recommendedName>
        <fullName evidence="4">Fcf2 pre-rRNA processing C-terminal domain-containing protein</fullName>
    </recommendedName>
</protein>